<feature type="binding site" evidence="5">
    <location>
        <position position="213"/>
    </location>
    <ligand>
        <name>Mg(2+)</name>
        <dbReference type="ChEBI" id="CHEBI:18420"/>
        <label>1</label>
        <note>catalytic</note>
    </ligand>
</feature>
<dbReference type="PROSITE" id="PS00630">
    <property type="entry name" value="IMP_2"/>
    <property type="match status" value="1"/>
</dbReference>
<comment type="similarity">
    <text evidence="6">Belongs to the inositol monophosphatase superfamily.</text>
</comment>
<comment type="catalytic activity">
    <reaction evidence="1 6">
        <text>a myo-inositol phosphate + H2O = myo-inositol + phosphate</text>
        <dbReference type="Rhea" id="RHEA:24056"/>
        <dbReference type="ChEBI" id="CHEBI:15377"/>
        <dbReference type="ChEBI" id="CHEBI:17268"/>
        <dbReference type="ChEBI" id="CHEBI:43474"/>
        <dbReference type="ChEBI" id="CHEBI:84139"/>
        <dbReference type="EC" id="3.1.3.25"/>
    </reaction>
</comment>
<evidence type="ECO:0000313" key="7">
    <source>
        <dbReference type="EMBL" id="OGK22539.1"/>
    </source>
</evidence>
<feature type="binding site" evidence="5">
    <location>
        <position position="70"/>
    </location>
    <ligand>
        <name>Mg(2+)</name>
        <dbReference type="ChEBI" id="CHEBI:18420"/>
        <label>1</label>
        <note>catalytic</note>
    </ligand>
</feature>
<dbReference type="PANTHER" id="PTHR20854">
    <property type="entry name" value="INOSITOL MONOPHOSPHATASE"/>
    <property type="match status" value="1"/>
</dbReference>
<accession>A0A1F7GTX0</accession>
<dbReference type="GO" id="GO:0046872">
    <property type="term" value="F:metal ion binding"/>
    <property type="evidence" value="ECO:0007669"/>
    <property type="project" value="UniProtKB-KW"/>
</dbReference>
<dbReference type="GO" id="GO:0007165">
    <property type="term" value="P:signal transduction"/>
    <property type="evidence" value="ECO:0007669"/>
    <property type="project" value="TreeGrafter"/>
</dbReference>
<dbReference type="InterPro" id="IPR033942">
    <property type="entry name" value="IMPase"/>
</dbReference>
<dbReference type="InterPro" id="IPR020550">
    <property type="entry name" value="Inositol_monophosphatase_CS"/>
</dbReference>
<comment type="cofactor">
    <cofactor evidence="2 5 6">
        <name>Mg(2+)</name>
        <dbReference type="ChEBI" id="CHEBI:18420"/>
    </cofactor>
</comment>
<protein>
    <recommendedName>
        <fullName evidence="6">Inositol-1-monophosphatase</fullName>
        <ecNumber evidence="6">3.1.3.25</ecNumber>
    </recommendedName>
</protein>
<proteinExistence type="inferred from homology"/>
<evidence type="ECO:0000256" key="4">
    <source>
        <dbReference type="ARBA" id="ARBA00022842"/>
    </source>
</evidence>
<evidence type="ECO:0000256" key="6">
    <source>
        <dbReference type="RuleBase" id="RU364068"/>
    </source>
</evidence>
<feature type="binding site" evidence="5">
    <location>
        <position position="84"/>
    </location>
    <ligand>
        <name>Mg(2+)</name>
        <dbReference type="ChEBI" id="CHEBI:18420"/>
        <label>1</label>
        <note>catalytic</note>
    </ligand>
</feature>
<dbReference type="EMBL" id="MFZM01000041">
    <property type="protein sequence ID" value="OGK22539.1"/>
    <property type="molecule type" value="Genomic_DNA"/>
</dbReference>
<dbReference type="AlphaFoldDB" id="A0A1F7GTX0"/>
<feature type="binding site" evidence="5">
    <location>
        <position position="87"/>
    </location>
    <ligand>
        <name>Mg(2+)</name>
        <dbReference type="ChEBI" id="CHEBI:18420"/>
        <label>1</label>
        <note>catalytic</note>
    </ligand>
</feature>
<dbReference type="PRINTS" id="PR00377">
    <property type="entry name" value="IMPHPHTASES"/>
</dbReference>
<dbReference type="GO" id="GO:0006020">
    <property type="term" value="P:inositol metabolic process"/>
    <property type="evidence" value="ECO:0007669"/>
    <property type="project" value="TreeGrafter"/>
</dbReference>
<dbReference type="EC" id="3.1.3.25" evidence="6"/>
<dbReference type="Gene3D" id="3.30.540.10">
    <property type="entry name" value="Fructose-1,6-Bisphosphatase, subunit A, domain 1"/>
    <property type="match status" value="1"/>
</dbReference>
<name>A0A1F7GTX0_9BACT</name>
<dbReference type="Pfam" id="PF00459">
    <property type="entry name" value="Inositol_P"/>
    <property type="match status" value="1"/>
</dbReference>
<dbReference type="PANTHER" id="PTHR20854:SF4">
    <property type="entry name" value="INOSITOL-1-MONOPHOSPHATASE-RELATED"/>
    <property type="match status" value="1"/>
</dbReference>
<dbReference type="InterPro" id="IPR000760">
    <property type="entry name" value="Inositol_monophosphatase-like"/>
</dbReference>
<evidence type="ECO:0000256" key="2">
    <source>
        <dbReference type="ARBA" id="ARBA00001946"/>
    </source>
</evidence>
<sequence length="268" mass="29991">MINILESAAREAGTILLSYYQKELRIEHKDDAHQIVTEADKVCEKAIENHILREMKKKGIPVDQIGFIGEEGLHKSGTYTFIIDPLDGTSNFAAGIDYFCVSIGLAKNSELIAGVIYDPVRDTMFLAEQGKGANMISSTQTKKLHIQHAPLAHSLAVMGFYPKKSSLTQWFTIAQDLVPLTHNVRWLGAFELDLCYVALNRFSFVIGKPFIWDFAAGYCIVKESGGTVVDWDNKEIVLDFSDPQKGYPILACHPKNKSVILPFLYNNF</sequence>
<dbReference type="Proteomes" id="UP000177159">
    <property type="component" value="Unassembled WGS sequence"/>
</dbReference>
<keyword evidence="6" id="KW-0378">Hydrolase</keyword>
<organism evidence="7 8">
    <name type="scientific">Candidatus Roizmanbacteria bacterium RIFCSPHIGHO2_02_FULL_37_24</name>
    <dbReference type="NCBI Taxonomy" id="1802037"/>
    <lineage>
        <taxon>Bacteria</taxon>
        <taxon>Candidatus Roizmaniibacteriota</taxon>
    </lineage>
</organism>
<keyword evidence="3 5" id="KW-0479">Metal-binding</keyword>
<evidence type="ECO:0000256" key="5">
    <source>
        <dbReference type="PIRSR" id="PIRSR600760-2"/>
    </source>
</evidence>
<reference evidence="7 8" key="1">
    <citation type="journal article" date="2016" name="Nat. Commun.">
        <title>Thousands of microbial genomes shed light on interconnected biogeochemical processes in an aquifer system.</title>
        <authorList>
            <person name="Anantharaman K."/>
            <person name="Brown C.T."/>
            <person name="Hug L.A."/>
            <person name="Sharon I."/>
            <person name="Castelle C.J."/>
            <person name="Probst A.J."/>
            <person name="Thomas B.C."/>
            <person name="Singh A."/>
            <person name="Wilkins M.J."/>
            <person name="Karaoz U."/>
            <person name="Brodie E.L."/>
            <person name="Williams K.H."/>
            <person name="Hubbard S.S."/>
            <person name="Banfield J.F."/>
        </authorList>
    </citation>
    <scope>NUCLEOTIDE SEQUENCE [LARGE SCALE GENOMIC DNA]</scope>
</reference>
<dbReference type="GO" id="GO:0008934">
    <property type="term" value="F:inositol monophosphate 1-phosphatase activity"/>
    <property type="evidence" value="ECO:0007669"/>
    <property type="project" value="InterPro"/>
</dbReference>
<dbReference type="SUPFAM" id="SSF56655">
    <property type="entry name" value="Carbohydrate phosphatase"/>
    <property type="match status" value="1"/>
</dbReference>
<dbReference type="Gene3D" id="3.40.190.80">
    <property type="match status" value="1"/>
</dbReference>
<gene>
    <name evidence="7" type="ORF">A3C24_05245</name>
</gene>
<comment type="caution">
    <text evidence="7">The sequence shown here is derived from an EMBL/GenBank/DDBJ whole genome shotgun (WGS) entry which is preliminary data.</text>
</comment>
<evidence type="ECO:0000256" key="3">
    <source>
        <dbReference type="ARBA" id="ARBA00022723"/>
    </source>
</evidence>
<dbReference type="CDD" id="cd01639">
    <property type="entry name" value="IMPase"/>
    <property type="match status" value="1"/>
</dbReference>
<evidence type="ECO:0000313" key="8">
    <source>
        <dbReference type="Proteomes" id="UP000177159"/>
    </source>
</evidence>
<keyword evidence="4 5" id="KW-0460">Magnesium</keyword>
<feature type="binding site" evidence="5">
    <location>
        <position position="86"/>
    </location>
    <ligand>
        <name>Mg(2+)</name>
        <dbReference type="ChEBI" id="CHEBI:18420"/>
        <label>1</label>
        <note>catalytic</note>
    </ligand>
</feature>
<evidence type="ECO:0000256" key="1">
    <source>
        <dbReference type="ARBA" id="ARBA00001033"/>
    </source>
</evidence>
<dbReference type="GO" id="GO:0046854">
    <property type="term" value="P:phosphatidylinositol phosphate biosynthetic process"/>
    <property type="evidence" value="ECO:0007669"/>
    <property type="project" value="InterPro"/>
</dbReference>